<keyword evidence="2" id="KW-1185">Reference proteome</keyword>
<dbReference type="EMBL" id="JANBUK010002164">
    <property type="protein sequence ID" value="KAJ2774475.1"/>
    <property type="molecule type" value="Genomic_DNA"/>
</dbReference>
<name>A0ACC1K6W9_9FUNG</name>
<evidence type="ECO:0000313" key="1">
    <source>
        <dbReference type="EMBL" id="KAJ2774475.1"/>
    </source>
</evidence>
<gene>
    <name evidence="1" type="ORF">GGI18_004574</name>
</gene>
<reference evidence="1" key="1">
    <citation type="submission" date="2022-07" db="EMBL/GenBank/DDBJ databases">
        <title>Phylogenomic reconstructions and comparative analyses of Kickxellomycotina fungi.</title>
        <authorList>
            <person name="Reynolds N.K."/>
            <person name="Stajich J.E."/>
            <person name="Barry K."/>
            <person name="Grigoriev I.V."/>
            <person name="Crous P."/>
            <person name="Smith M.E."/>
        </authorList>
    </citation>
    <scope>NUCLEOTIDE SEQUENCE</scope>
    <source>
        <strain evidence="1">BCRC 34191</strain>
    </source>
</reference>
<evidence type="ECO:0000313" key="2">
    <source>
        <dbReference type="Proteomes" id="UP001140066"/>
    </source>
</evidence>
<dbReference type="Proteomes" id="UP001140066">
    <property type="component" value="Unassembled WGS sequence"/>
</dbReference>
<comment type="caution">
    <text evidence="1">The sequence shown here is derived from an EMBL/GenBank/DDBJ whole genome shotgun (WGS) entry which is preliminary data.</text>
</comment>
<proteinExistence type="predicted"/>
<protein>
    <submittedName>
        <fullName evidence="1">Uncharacterized protein</fullName>
    </submittedName>
</protein>
<accession>A0ACC1K6W9</accession>
<sequence length="242" mass="27033">MVVVRLTEVKKETVELTERKYNYMGDAIALAVRACTLTALDLEEIGDTTTVAEVDQSLRQLLDAQHQLEVEERLLTSLCSSSEHEDPESVYMKEWEKDSKKYAALGEAAKYGANKEYCEFRQQVWNVKHEGETMPPLFGAGGNDSDEELTIAGARRTYKCPITTTWLVDPVTSKTCKHSFSKQAITDYLRAKGGRGACPVGGCSRVLNREDLAADPALERNVARRLRQLEAEESSATYTMVQ</sequence>
<organism evidence="1 2">
    <name type="scientific">Coemansia linderi</name>
    <dbReference type="NCBI Taxonomy" id="2663919"/>
    <lineage>
        <taxon>Eukaryota</taxon>
        <taxon>Fungi</taxon>
        <taxon>Fungi incertae sedis</taxon>
        <taxon>Zoopagomycota</taxon>
        <taxon>Kickxellomycotina</taxon>
        <taxon>Kickxellomycetes</taxon>
        <taxon>Kickxellales</taxon>
        <taxon>Kickxellaceae</taxon>
        <taxon>Coemansia</taxon>
    </lineage>
</organism>